<proteinExistence type="predicted"/>
<evidence type="ECO:0000256" key="1">
    <source>
        <dbReference type="SAM" id="SignalP"/>
    </source>
</evidence>
<dbReference type="PANTHER" id="PTHR30383:SF29">
    <property type="entry name" value="SGNH HYDROLASE-TYPE ESTERASE DOMAIN-CONTAINING PROTEIN"/>
    <property type="match status" value="1"/>
</dbReference>
<keyword evidence="4" id="KW-1185">Reference proteome</keyword>
<keyword evidence="1" id="KW-0732">Signal</keyword>
<sequence>MLKHIVYTILGIIAVVSSCAAGGSGARQEEEETTPSDSVFIASYPFVDTTADTISDPARNLVPFYTKLRQLDSIRTACSDSLSADGPRLVNIIHFGDSHIQAGFMTDVIMRHLHSRFGNAGRGMIVPHKICGSNEPRDYAIRPLPGRCGQWSSARAVNSRCALPIGISGVAVQSSTADNRILICTLPTGDSLDYGFNRVRVFHDKYAPIIEADDSLSAGLGAPDIIYDFNTDIDLIATVDSLELRTYADGRFAKGPIYGFSLENGRDGILYHAIGVNSACYLHWGRQEEAIRQSAALEPDLIILSMGSNEASGNNFNDEVFYREIDRFVAPLRAANPEAAILLTAPTQAFKRGTPNANFGRVSRTLKRYAQDKGVAFIDLYGATGGEGSAESWAEYGLMGRDRIHYTEEGYRVQGLLIYNALYNGYVGYGSTAQ</sequence>
<evidence type="ECO:0000259" key="2">
    <source>
        <dbReference type="Pfam" id="PF13472"/>
    </source>
</evidence>
<dbReference type="PANTHER" id="PTHR30383">
    <property type="entry name" value="THIOESTERASE 1/PROTEASE 1/LYSOPHOSPHOLIPASE L1"/>
    <property type="match status" value="1"/>
</dbReference>
<dbReference type="InterPro" id="IPR036514">
    <property type="entry name" value="SGNH_hydro_sf"/>
</dbReference>
<dbReference type="Gene3D" id="3.40.50.1110">
    <property type="entry name" value="SGNH hydrolase"/>
    <property type="match status" value="1"/>
</dbReference>
<dbReference type="RefSeq" id="WP_027290898.1">
    <property type="nucleotide sequence ID" value="NZ_UGVL01000001.1"/>
</dbReference>
<dbReference type="OrthoDB" id="9764375at2"/>
<evidence type="ECO:0000313" key="3">
    <source>
        <dbReference type="EMBL" id="SUE33070.1"/>
    </source>
</evidence>
<gene>
    <name evidence="3" type="ORF">NCTC11190_00265</name>
</gene>
<feature type="signal peptide" evidence="1">
    <location>
        <begin position="1"/>
        <end position="20"/>
    </location>
</feature>
<evidence type="ECO:0000313" key="4">
    <source>
        <dbReference type="Proteomes" id="UP000255233"/>
    </source>
</evidence>
<dbReference type="SUPFAM" id="SSF52266">
    <property type="entry name" value="SGNH hydrolase"/>
    <property type="match status" value="1"/>
</dbReference>
<dbReference type="InterPro" id="IPR051532">
    <property type="entry name" value="Ester_Hydrolysis_Enzymes"/>
</dbReference>
<dbReference type="STRING" id="880526.GCA_000427365_01177"/>
<feature type="chain" id="PRO_5016565362" description="SGNH hydrolase-type esterase domain-containing protein" evidence="1">
    <location>
        <begin position="21"/>
        <end position="434"/>
    </location>
</feature>
<reference evidence="3 4" key="1">
    <citation type="submission" date="2018-06" db="EMBL/GenBank/DDBJ databases">
        <authorList>
            <consortium name="Pathogen Informatics"/>
            <person name="Doyle S."/>
        </authorList>
    </citation>
    <scope>NUCLEOTIDE SEQUENCE [LARGE SCALE GENOMIC DNA]</scope>
    <source>
        <strain evidence="3 4">NCTC11190</strain>
    </source>
</reference>
<organism evidence="3 4">
    <name type="scientific">Rikenella microfusus</name>
    <dbReference type="NCBI Taxonomy" id="28139"/>
    <lineage>
        <taxon>Bacteria</taxon>
        <taxon>Pseudomonadati</taxon>
        <taxon>Bacteroidota</taxon>
        <taxon>Bacteroidia</taxon>
        <taxon>Bacteroidales</taxon>
        <taxon>Rikenellaceae</taxon>
        <taxon>Rikenella</taxon>
    </lineage>
</organism>
<dbReference type="InterPro" id="IPR013830">
    <property type="entry name" value="SGNH_hydro"/>
</dbReference>
<dbReference type="Proteomes" id="UP000255233">
    <property type="component" value="Unassembled WGS sequence"/>
</dbReference>
<dbReference type="GO" id="GO:0016788">
    <property type="term" value="F:hydrolase activity, acting on ester bonds"/>
    <property type="evidence" value="ECO:0007669"/>
    <property type="project" value="UniProtKB-ARBA"/>
</dbReference>
<dbReference type="EMBL" id="UGVL01000001">
    <property type="protein sequence ID" value="SUE33070.1"/>
    <property type="molecule type" value="Genomic_DNA"/>
</dbReference>
<dbReference type="Gene3D" id="2.60.120.1360">
    <property type="match status" value="1"/>
</dbReference>
<protein>
    <recommendedName>
        <fullName evidence="2">SGNH hydrolase-type esterase domain-containing protein</fullName>
    </recommendedName>
</protein>
<dbReference type="PROSITE" id="PS51257">
    <property type="entry name" value="PROKAR_LIPOPROTEIN"/>
    <property type="match status" value="1"/>
</dbReference>
<accession>A0A379MQC2</accession>
<feature type="domain" description="SGNH hydrolase-type esterase" evidence="2">
    <location>
        <begin position="262"/>
        <end position="413"/>
    </location>
</feature>
<dbReference type="Pfam" id="PF13472">
    <property type="entry name" value="Lipase_GDSL_2"/>
    <property type="match status" value="1"/>
</dbReference>
<name>A0A379MQC2_9BACT</name>
<dbReference type="AlphaFoldDB" id="A0A379MQC2"/>